<evidence type="ECO:0000313" key="4">
    <source>
        <dbReference type="Proteomes" id="UP000266677"/>
    </source>
</evidence>
<evidence type="ECO:0000256" key="1">
    <source>
        <dbReference type="PROSITE-ProRule" id="PRU01251"/>
    </source>
</evidence>
<keyword evidence="3" id="KW-0378">Hydrolase</keyword>
<feature type="domain" description="Clp R" evidence="2">
    <location>
        <begin position="2"/>
        <end position="198"/>
    </location>
</feature>
<dbReference type="InterPro" id="IPR044217">
    <property type="entry name" value="CLPT1/2"/>
</dbReference>
<dbReference type="SUPFAM" id="SSF81923">
    <property type="entry name" value="Double Clp-N motif"/>
    <property type="match status" value="2"/>
</dbReference>
<keyword evidence="3" id="KW-0645">Protease</keyword>
<evidence type="ECO:0000259" key="2">
    <source>
        <dbReference type="PROSITE" id="PS51903"/>
    </source>
</evidence>
<dbReference type="AlphaFoldDB" id="A0A3A4KCX2"/>
<dbReference type="EMBL" id="QZFU01000016">
    <property type="protein sequence ID" value="RJO76531.1"/>
    <property type="molecule type" value="Genomic_DNA"/>
</dbReference>
<proteinExistence type="predicted"/>
<keyword evidence="4" id="KW-1185">Reference proteome</keyword>
<reference evidence="3 4" key="1">
    <citation type="submission" date="2018-09" db="EMBL/GenBank/DDBJ databases">
        <title>YIM PH21274 draft genome.</title>
        <authorList>
            <person name="Miao C."/>
        </authorList>
    </citation>
    <scope>NUCLEOTIDE SEQUENCE [LARGE SCALE GENOMIC DNA]</scope>
    <source>
        <strain evidence="3 4">YIM PH 21724</strain>
    </source>
</reference>
<gene>
    <name evidence="3" type="ORF">D5S18_09540</name>
</gene>
<dbReference type="InterPro" id="IPR036628">
    <property type="entry name" value="Clp_N_dom_sf"/>
</dbReference>
<sequence length="198" mass="21108">MFERFSRTARTSIVIAQEETRALRSPRIEVEHVLLGLLAEGDPELLALLEQAGITHDGVVAALQPTVGADNAAAPLGAEDAEALRSIGIDLDAVRESLEATFGADALDRPIPAERGRRGPFGFTPAKYGHIPFSREAKKVVELSLREALARKDGAIESAHLLLGILRAPNATTERLLGGAESIAVLRTRVHALLDDAA</sequence>
<evidence type="ECO:0000313" key="3">
    <source>
        <dbReference type="EMBL" id="RJO76531.1"/>
    </source>
</evidence>
<dbReference type="GO" id="GO:0008233">
    <property type="term" value="F:peptidase activity"/>
    <property type="evidence" value="ECO:0007669"/>
    <property type="project" value="UniProtKB-KW"/>
</dbReference>
<dbReference type="OrthoDB" id="3628183at2"/>
<dbReference type="PANTHER" id="PTHR47016:SF5">
    <property type="entry name" value="CLP DOMAIN SUPERFAMILY PROTEIN"/>
    <property type="match status" value="1"/>
</dbReference>
<name>A0A3A4KCX2_9NOCA</name>
<comment type="caution">
    <text evidence="3">The sequence shown here is derived from an EMBL/GenBank/DDBJ whole genome shotgun (WGS) entry which is preliminary data.</text>
</comment>
<dbReference type="PROSITE" id="PS51903">
    <property type="entry name" value="CLP_R"/>
    <property type="match status" value="1"/>
</dbReference>
<dbReference type="Gene3D" id="1.10.1780.10">
    <property type="entry name" value="Clp, N-terminal domain"/>
    <property type="match status" value="2"/>
</dbReference>
<dbReference type="InterPro" id="IPR004176">
    <property type="entry name" value="Clp_R_N"/>
</dbReference>
<dbReference type="Proteomes" id="UP000266677">
    <property type="component" value="Unassembled WGS sequence"/>
</dbReference>
<protein>
    <submittedName>
        <fullName evidence="3">Clp protease</fullName>
    </submittedName>
</protein>
<accession>A0A3A4KCX2</accession>
<dbReference type="GO" id="GO:0006508">
    <property type="term" value="P:proteolysis"/>
    <property type="evidence" value="ECO:0007669"/>
    <property type="project" value="UniProtKB-KW"/>
</dbReference>
<dbReference type="Pfam" id="PF02861">
    <property type="entry name" value="Clp_N"/>
    <property type="match status" value="2"/>
</dbReference>
<organism evidence="3 4">
    <name type="scientific">Nocardia panacis</name>
    <dbReference type="NCBI Taxonomy" id="2340916"/>
    <lineage>
        <taxon>Bacteria</taxon>
        <taxon>Bacillati</taxon>
        <taxon>Actinomycetota</taxon>
        <taxon>Actinomycetes</taxon>
        <taxon>Mycobacteriales</taxon>
        <taxon>Nocardiaceae</taxon>
        <taxon>Nocardia</taxon>
    </lineage>
</organism>
<keyword evidence="1" id="KW-0677">Repeat</keyword>
<dbReference type="RefSeq" id="WP_120039457.1">
    <property type="nucleotide sequence ID" value="NZ_QZFU01000016.1"/>
</dbReference>
<dbReference type="PANTHER" id="PTHR47016">
    <property type="entry name" value="ATP-DEPENDENT CLP PROTEASE ATP-BINDING SUBUNIT CLPT1, CHLOROPLASTIC"/>
    <property type="match status" value="1"/>
</dbReference>